<dbReference type="PROSITE" id="PS50011">
    <property type="entry name" value="PROTEIN_KINASE_DOM"/>
    <property type="match status" value="1"/>
</dbReference>
<dbReference type="EMBL" id="MN740556">
    <property type="protein sequence ID" value="QHU32993.1"/>
    <property type="molecule type" value="Genomic_DNA"/>
</dbReference>
<dbReference type="AlphaFoldDB" id="A0A6C0LRF5"/>
<dbReference type="GO" id="GO:0004674">
    <property type="term" value="F:protein serine/threonine kinase activity"/>
    <property type="evidence" value="ECO:0007669"/>
    <property type="project" value="TreeGrafter"/>
</dbReference>
<protein>
    <recommendedName>
        <fullName evidence="1">Protein kinase domain-containing protein</fullName>
    </recommendedName>
</protein>
<dbReference type="GO" id="GO:0005634">
    <property type="term" value="C:nucleus"/>
    <property type="evidence" value="ECO:0007669"/>
    <property type="project" value="TreeGrafter"/>
</dbReference>
<dbReference type="Pfam" id="PF00069">
    <property type="entry name" value="Pkinase"/>
    <property type="match status" value="1"/>
</dbReference>
<dbReference type="SUPFAM" id="SSF56112">
    <property type="entry name" value="Protein kinase-like (PK-like)"/>
    <property type="match status" value="1"/>
</dbReference>
<feature type="domain" description="Protein kinase" evidence="1">
    <location>
        <begin position="8"/>
        <end position="333"/>
    </location>
</feature>
<dbReference type="PROSITE" id="PS00107">
    <property type="entry name" value="PROTEIN_KINASE_ATP"/>
    <property type="match status" value="1"/>
</dbReference>
<dbReference type="PANTHER" id="PTHR44167">
    <property type="entry name" value="OVARIAN-SPECIFIC SERINE/THREONINE-PROTEIN KINASE LOK-RELATED"/>
    <property type="match status" value="1"/>
</dbReference>
<proteinExistence type="predicted"/>
<evidence type="ECO:0000313" key="2">
    <source>
        <dbReference type="EMBL" id="QHU32993.1"/>
    </source>
</evidence>
<dbReference type="InterPro" id="IPR011009">
    <property type="entry name" value="Kinase-like_dom_sf"/>
</dbReference>
<dbReference type="InterPro" id="IPR017441">
    <property type="entry name" value="Protein_kinase_ATP_BS"/>
</dbReference>
<evidence type="ECO:0000259" key="1">
    <source>
        <dbReference type="PROSITE" id="PS50011"/>
    </source>
</evidence>
<dbReference type="PROSITE" id="PS00109">
    <property type="entry name" value="PROTEIN_KINASE_TYR"/>
    <property type="match status" value="1"/>
</dbReference>
<dbReference type="Gene3D" id="3.30.200.20">
    <property type="entry name" value="Phosphorylase Kinase, domain 1"/>
    <property type="match status" value="1"/>
</dbReference>
<dbReference type="GO" id="GO:0005737">
    <property type="term" value="C:cytoplasm"/>
    <property type="evidence" value="ECO:0007669"/>
    <property type="project" value="TreeGrafter"/>
</dbReference>
<reference evidence="2" key="1">
    <citation type="journal article" date="2020" name="Nature">
        <title>Giant virus diversity and host interactions through global metagenomics.</title>
        <authorList>
            <person name="Schulz F."/>
            <person name="Roux S."/>
            <person name="Paez-Espino D."/>
            <person name="Jungbluth S."/>
            <person name="Walsh D.A."/>
            <person name="Denef V.J."/>
            <person name="McMahon K.D."/>
            <person name="Konstantinidis K.T."/>
            <person name="Eloe-Fadrosh E.A."/>
            <person name="Kyrpides N.C."/>
            <person name="Woyke T."/>
        </authorList>
    </citation>
    <scope>NUCLEOTIDE SEQUENCE</scope>
    <source>
        <strain evidence="2">GVMAG-S-1014582-52</strain>
    </source>
</reference>
<name>A0A6C0LRF5_9ZZZZ</name>
<dbReference type="Gene3D" id="1.10.510.10">
    <property type="entry name" value="Transferase(Phosphotransferase) domain 1"/>
    <property type="match status" value="1"/>
</dbReference>
<organism evidence="2">
    <name type="scientific">viral metagenome</name>
    <dbReference type="NCBI Taxonomy" id="1070528"/>
    <lineage>
        <taxon>unclassified sequences</taxon>
        <taxon>metagenomes</taxon>
        <taxon>organismal metagenomes</taxon>
    </lineage>
</organism>
<sequence>MNQFNDKYSVVRYLGKGTYGKIFEIFSKQDKKKYACKKIYINGLNDEDSTISYCIYNELIAAKTFSHPNIIKIIDVYFENTNPKKKYICIVMELCQWTLSKFLQEKYESIDDLIKYDIMRQIIEGITHMNIKGYVHNDLSYNNIMIIEDSGKYHVKIIDFGLLFRKTVQIFDPQHITYYVQPPELYASISNNCDISKIDSWSLGMVFYYIYYGKTLINYYKNDSVKGHNHYLISLLCISVPKPKILRYLNMACDYIELYNNLFSKSVDLHMMNDKKMIKYIMNLKLLRNKEYQTENKLSITSPINKFIKKLLNWNPFTRPNIFELYKLFNKLIDTTHYVKEISEYFYEIRLYYQITNDELCIYSLLEINNIFHCYEKIFLNKYFFSKYLDCILCNKFNYDLHLKSICIMSKIYILHYETQINERLINDLELMYDSLIYLNYNIYHHNDSNYFDFIGKIVQIDFDLVLNDAWDYFQLMKINKIYMQEFKILYYIVICHPNQIKLNQSLLMESLCLIIIGKNDHVIRYFLKYHYVLISSKDTTMQSHKITYYPNFKNHKFNVSIINIHTIITTYYIIWIVKNLDNHLLKLSKKWKKLISYLRSYYEYIQ</sequence>
<dbReference type="GO" id="GO:0044773">
    <property type="term" value="P:mitotic DNA damage checkpoint signaling"/>
    <property type="evidence" value="ECO:0007669"/>
    <property type="project" value="TreeGrafter"/>
</dbReference>
<dbReference type="CDD" id="cd00180">
    <property type="entry name" value="PKc"/>
    <property type="match status" value="1"/>
</dbReference>
<dbReference type="PANTHER" id="PTHR44167:SF24">
    <property type="entry name" value="SERINE_THREONINE-PROTEIN KINASE CHK2"/>
    <property type="match status" value="1"/>
</dbReference>
<dbReference type="InterPro" id="IPR008266">
    <property type="entry name" value="Tyr_kinase_AS"/>
</dbReference>
<dbReference type="InterPro" id="IPR000719">
    <property type="entry name" value="Prot_kinase_dom"/>
</dbReference>
<dbReference type="GO" id="GO:0005524">
    <property type="term" value="F:ATP binding"/>
    <property type="evidence" value="ECO:0007669"/>
    <property type="project" value="InterPro"/>
</dbReference>
<accession>A0A6C0LRF5</accession>